<proteinExistence type="predicted"/>
<keyword evidence="3" id="KW-1185">Reference proteome</keyword>
<dbReference type="Pfam" id="PF14244">
    <property type="entry name" value="Retrotran_gag_3"/>
    <property type="match status" value="1"/>
</dbReference>
<dbReference type="AlphaFoldDB" id="A0A392USE2"/>
<organism evidence="2 3">
    <name type="scientific">Trifolium medium</name>
    <dbReference type="NCBI Taxonomy" id="97028"/>
    <lineage>
        <taxon>Eukaryota</taxon>
        <taxon>Viridiplantae</taxon>
        <taxon>Streptophyta</taxon>
        <taxon>Embryophyta</taxon>
        <taxon>Tracheophyta</taxon>
        <taxon>Spermatophyta</taxon>
        <taxon>Magnoliopsida</taxon>
        <taxon>eudicotyledons</taxon>
        <taxon>Gunneridae</taxon>
        <taxon>Pentapetalae</taxon>
        <taxon>rosids</taxon>
        <taxon>fabids</taxon>
        <taxon>Fabales</taxon>
        <taxon>Fabaceae</taxon>
        <taxon>Papilionoideae</taxon>
        <taxon>50 kb inversion clade</taxon>
        <taxon>NPAAA clade</taxon>
        <taxon>Hologalegina</taxon>
        <taxon>IRL clade</taxon>
        <taxon>Trifolieae</taxon>
        <taxon>Trifolium</taxon>
    </lineage>
</organism>
<evidence type="ECO:0000313" key="3">
    <source>
        <dbReference type="Proteomes" id="UP000265520"/>
    </source>
</evidence>
<comment type="caution">
    <text evidence="2">The sequence shown here is derived from an EMBL/GenBank/DDBJ whole genome shotgun (WGS) entry which is preliminary data.</text>
</comment>
<protein>
    <submittedName>
        <fullName evidence="2">Receptor-like serine/threonine kinase</fullName>
    </submittedName>
</protein>
<keyword evidence="2" id="KW-0808">Transferase</keyword>
<dbReference type="InterPro" id="IPR029472">
    <property type="entry name" value="Copia-like_N"/>
</dbReference>
<dbReference type="PANTHER" id="PTHR37610:SF55">
    <property type="entry name" value="RETROTRANSPOSON COPIA-LIKE N-TERMINAL DOMAIN-CONTAINING PROTEIN"/>
    <property type="match status" value="1"/>
</dbReference>
<reference evidence="2 3" key="1">
    <citation type="journal article" date="2018" name="Front. Plant Sci.">
        <title>Red Clover (Trifolium pratense) and Zigzag Clover (T. medium) - A Picture of Genomic Similarities and Differences.</title>
        <authorList>
            <person name="Dluhosova J."/>
            <person name="Istvanek J."/>
            <person name="Nedelnik J."/>
            <person name="Repkova J."/>
        </authorList>
    </citation>
    <scope>NUCLEOTIDE SEQUENCE [LARGE SCALE GENOMIC DNA]</scope>
    <source>
        <strain evidence="3">cv. 10/8</strain>
        <tissue evidence="2">Leaf</tissue>
    </source>
</reference>
<feature type="domain" description="Retrotransposon Copia-like N-terminal" evidence="1">
    <location>
        <begin position="20"/>
        <end position="66"/>
    </location>
</feature>
<dbReference type="EMBL" id="LXQA010888620">
    <property type="protein sequence ID" value="MCI75677.1"/>
    <property type="molecule type" value="Genomic_DNA"/>
</dbReference>
<sequence length="77" mass="8360">PPPAPPQDPSQIPGNVYYVHSSDGPSSVSVTPVLTHSNYHAWACSMRRALGAKNKYDFVDGTISVPDLFDPSFKAWS</sequence>
<dbReference type="GO" id="GO:0016301">
    <property type="term" value="F:kinase activity"/>
    <property type="evidence" value="ECO:0007669"/>
    <property type="project" value="UniProtKB-KW"/>
</dbReference>
<feature type="non-terminal residue" evidence="2">
    <location>
        <position position="1"/>
    </location>
</feature>
<feature type="non-terminal residue" evidence="2">
    <location>
        <position position="77"/>
    </location>
</feature>
<evidence type="ECO:0000259" key="1">
    <source>
        <dbReference type="Pfam" id="PF14244"/>
    </source>
</evidence>
<keyword evidence="2" id="KW-0675">Receptor</keyword>
<keyword evidence="2" id="KW-0418">Kinase</keyword>
<evidence type="ECO:0000313" key="2">
    <source>
        <dbReference type="EMBL" id="MCI75677.1"/>
    </source>
</evidence>
<dbReference type="Proteomes" id="UP000265520">
    <property type="component" value="Unassembled WGS sequence"/>
</dbReference>
<name>A0A392USE2_9FABA</name>
<dbReference type="PANTHER" id="PTHR37610">
    <property type="entry name" value="CCHC-TYPE DOMAIN-CONTAINING PROTEIN"/>
    <property type="match status" value="1"/>
</dbReference>
<accession>A0A392USE2</accession>